<evidence type="ECO:0000256" key="3">
    <source>
        <dbReference type="ARBA" id="ARBA00022448"/>
    </source>
</evidence>
<keyword evidence="3 14" id="KW-0813">Transport</keyword>
<dbReference type="Proteomes" id="UP000000430">
    <property type="component" value="Chromosome"/>
</dbReference>
<evidence type="ECO:0000256" key="4">
    <source>
        <dbReference type="ARBA" id="ARBA00022452"/>
    </source>
</evidence>
<evidence type="ECO:0000256" key="16">
    <source>
        <dbReference type="RuleBase" id="RU003357"/>
    </source>
</evidence>
<proteinExistence type="inferred from homology"/>
<dbReference type="SUPFAM" id="SSF56935">
    <property type="entry name" value="Porins"/>
    <property type="match status" value="1"/>
</dbReference>
<dbReference type="InterPro" id="IPR039426">
    <property type="entry name" value="TonB-dep_rcpt-like"/>
</dbReference>
<dbReference type="Gene3D" id="2.40.170.20">
    <property type="entry name" value="TonB-dependent receptor, beta-barrel domain"/>
    <property type="match status" value="1"/>
</dbReference>
<comment type="subcellular location">
    <subcellularLocation>
        <location evidence="1 14">Cell outer membrane</location>
        <topology evidence="1 14">Multi-pass membrane protein</topology>
    </subcellularLocation>
</comment>
<sequence length="718" mass="79737">MFMFHCVIGNFKVHPLVMAMTMLASPFIYAEPTEKGEVLPTIELKADSEQQANTYAANTASTALPLKLNIKEIPQSVSVITQQRMQDQGLTTLVEVAENVTGVNVNRYETNRGGLYSRGFVIDNYIIDGIPTTYSLPWSSGEIFSSTAIYDHIDVVRGSTGLTTGTGNPSAAINMVRKRATSKIPAATIEVSGGSWDNYRVLGDISNRLNQSGSLRGRAVAQYEQGDSYTDLLSKQRLTLLLTGEADLTDSTLLSAGVSYQEDDPRGPMWGGLPAYFSDGSRTTWWKGLTTSQDWTRWNVKYTNWFADLTQKINENWNVKLAYSHGKREADSKLFYVSGNPDKTTGLGLSGFAGAYDVNVDQDDVTLQLDGQFNLFGQNHRVVAGYQYLNQDFIALGRSVQDISTSSIYAWNTSLPEPAWGAWTPAEKYTVKQNAVFAATQLTLLDPLKLILGGRVTQYEKNLPLKKKTIEYDHEFIPYAGLIYDINPTYSAYVSYTSIFQPQDAKDINNNYLDPIEGNSTEIGVKSSWFDQRLNGSLAIFQIKQDHLAQSIGEKIPGTNNEDAYRAAEGTESKGFELELSGKVTDQWNITAGYSQYKATDANGADVNSQLPRKQIQTYTTYQLPDKWEALTIGGGINWQSETYIKASNAPKNADSRVEQGAYALVNLMAKYKISKDFSAQLNINNVFNQDYYGVFATYGQITQGAPRNATLTFRYHF</sequence>
<dbReference type="InterPro" id="IPR036942">
    <property type="entry name" value="Beta-barrel_TonB_sf"/>
</dbReference>
<evidence type="ECO:0000259" key="19">
    <source>
        <dbReference type="Pfam" id="PF07715"/>
    </source>
</evidence>
<comment type="similarity">
    <text evidence="2 14 16">Belongs to the TonB-dependent receptor family.</text>
</comment>
<accession>Q6F7W5</accession>
<keyword evidence="11 14" id="KW-0472">Membrane</keyword>
<dbReference type="Pfam" id="PF07715">
    <property type="entry name" value="Plug"/>
    <property type="match status" value="1"/>
</dbReference>
<dbReference type="PROSITE" id="PS01156">
    <property type="entry name" value="TONB_DEPENDENT_REC_2"/>
    <property type="match status" value="1"/>
</dbReference>
<evidence type="ECO:0000256" key="8">
    <source>
        <dbReference type="ARBA" id="ARBA00023004"/>
    </source>
</evidence>
<evidence type="ECO:0000256" key="14">
    <source>
        <dbReference type="PROSITE-ProRule" id="PRU01360"/>
    </source>
</evidence>
<dbReference type="FunFam" id="2.170.130.10:FF:000010">
    <property type="entry name" value="Ferripyoverdine receptor"/>
    <property type="match status" value="1"/>
</dbReference>
<evidence type="ECO:0000259" key="18">
    <source>
        <dbReference type="Pfam" id="PF00593"/>
    </source>
</evidence>
<feature type="domain" description="TonB-dependent receptor-like beta-barrel" evidence="18">
    <location>
        <begin position="252"/>
        <end position="687"/>
    </location>
</feature>
<dbReference type="InterPro" id="IPR010105">
    <property type="entry name" value="TonB_sidphr_rcpt"/>
</dbReference>
<dbReference type="InterPro" id="IPR010917">
    <property type="entry name" value="TonB_rcpt_CS"/>
</dbReference>
<dbReference type="PROSITE" id="PS52016">
    <property type="entry name" value="TONB_DEPENDENT_REC_3"/>
    <property type="match status" value="1"/>
</dbReference>
<evidence type="ECO:0000256" key="5">
    <source>
        <dbReference type="ARBA" id="ARBA00022496"/>
    </source>
</evidence>
<dbReference type="Pfam" id="PF00593">
    <property type="entry name" value="TonB_dep_Rec_b-barrel"/>
    <property type="match status" value="1"/>
</dbReference>
<evidence type="ECO:0000256" key="9">
    <source>
        <dbReference type="ARBA" id="ARBA00023065"/>
    </source>
</evidence>
<keyword evidence="7 17" id="KW-0732">Signal</keyword>
<reference evidence="20 21" key="1">
    <citation type="journal article" date="2004" name="Nucleic Acids Res.">
        <title>Unique features revealed by the genome sequence of Acinetobacter sp. ADP1, a versatile and naturally transformation competent bacterium.</title>
        <authorList>
            <person name="Barbe V."/>
            <person name="Vallenet D."/>
            <person name="Fonknechten N."/>
            <person name="Kreimeyer A."/>
            <person name="Oztas S."/>
            <person name="Labarre L."/>
            <person name="Cruveiller S."/>
            <person name="Robert C."/>
            <person name="Duprat S."/>
            <person name="Wincker P."/>
            <person name="Ornston L.N."/>
            <person name="Weissenbach J."/>
            <person name="Marliere P."/>
            <person name="Cohen G.N."/>
            <person name="Medigue C."/>
        </authorList>
    </citation>
    <scope>NUCLEOTIDE SEQUENCE [LARGE SCALE GENOMIC DNA]</scope>
    <source>
        <strain evidence="21">ATCC 33305 / BD413 / ADP1</strain>
    </source>
</reference>
<keyword evidence="9" id="KW-0406">Ion transport</keyword>
<evidence type="ECO:0000256" key="7">
    <source>
        <dbReference type="ARBA" id="ARBA00022729"/>
    </source>
</evidence>
<dbReference type="GO" id="GO:0038023">
    <property type="term" value="F:signaling receptor activity"/>
    <property type="evidence" value="ECO:0007669"/>
    <property type="project" value="InterPro"/>
</dbReference>
<dbReference type="OrthoDB" id="8663017at2"/>
<dbReference type="KEGG" id="aci:ACIAD3161"/>
<dbReference type="InterPro" id="IPR037066">
    <property type="entry name" value="Plug_dom_sf"/>
</dbReference>
<dbReference type="eggNOG" id="COG4773">
    <property type="taxonomic scope" value="Bacteria"/>
</dbReference>
<name>Q6F7W5_ACIAD</name>
<dbReference type="NCBIfam" id="TIGR01783">
    <property type="entry name" value="TonB-siderophor"/>
    <property type="match status" value="1"/>
</dbReference>
<dbReference type="PANTHER" id="PTHR32552">
    <property type="entry name" value="FERRICHROME IRON RECEPTOR-RELATED"/>
    <property type="match status" value="1"/>
</dbReference>
<dbReference type="InterPro" id="IPR000531">
    <property type="entry name" value="Beta-barrel_TonB"/>
</dbReference>
<dbReference type="InterPro" id="IPR012910">
    <property type="entry name" value="Plug_dom"/>
</dbReference>
<dbReference type="EMBL" id="CR543861">
    <property type="protein sequence ID" value="CAG69850.1"/>
    <property type="molecule type" value="Genomic_DNA"/>
</dbReference>
<evidence type="ECO:0000256" key="17">
    <source>
        <dbReference type="SAM" id="SignalP"/>
    </source>
</evidence>
<evidence type="ECO:0000256" key="10">
    <source>
        <dbReference type="ARBA" id="ARBA00023077"/>
    </source>
</evidence>
<evidence type="ECO:0000313" key="21">
    <source>
        <dbReference type="Proteomes" id="UP000000430"/>
    </source>
</evidence>
<evidence type="ECO:0000313" key="20">
    <source>
        <dbReference type="EMBL" id="CAG69850.1"/>
    </source>
</evidence>
<keyword evidence="5" id="KW-0410">Iron transport</keyword>
<evidence type="ECO:0000256" key="6">
    <source>
        <dbReference type="ARBA" id="ARBA00022692"/>
    </source>
</evidence>
<evidence type="ECO:0000256" key="12">
    <source>
        <dbReference type="ARBA" id="ARBA00023170"/>
    </source>
</evidence>
<dbReference type="AlphaFoldDB" id="Q6F7W5"/>
<evidence type="ECO:0000256" key="1">
    <source>
        <dbReference type="ARBA" id="ARBA00004571"/>
    </source>
</evidence>
<dbReference type="GO" id="GO:0009279">
    <property type="term" value="C:cell outer membrane"/>
    <property type="evidence" value="ECO:0007669"/>
    <property type="project" value="UniProtKB-SubCell"/>
</dbReference>
<dbReference type="PANTHER" id="PTHR32552:SF74">
    <property type="entry name" value="HYDROXAMATE SIDEROPHORE RECEPTOR FHUE"/>
    <property type="match status" value="1"/>
</dbReference>
<dbReference type="HOGENOM" id="CLU_008287_9_3_6"/>
<protein>
    <submittedName>
        <fullName evidence="20">Putative outer membrane porin, receptor for Fe(III)-coprogen, Fe(III)-ferrioxamine B and Fe(III)-rhodotrulic acid uptake (FhuE)</fullName>
    </submittedName>
</protein>
<dbReference type="GO" id="GO:0015891">
    <property type="term" value="P:siderophore transport"/>
    <property type="evidence" value="ECO:0007669"/>
    <property type="project" value="InterPro"/>
</dbReference>
<feature type="chain" id="PRO_5004273074" evidence="17">
    <location>
        <begin position="31"/>
        <end position="718"/>
    </location>
</feature>
<keyword evidence="10 16" id="KW-0798">TonB box</keyword>
<keyword evidence="8" id="KW-0408">Iron</keyword>
<organism evidence="20 21">
    <name type="scientific">Acinetobacter baylyi (strain ATCC 33305 / BD413 / ADP1)</name>
    <dbReference type="NCBI Taxonomy" id="62977"/>
    <lineage>
        <taxon>Bacteria</taxon>
        <taxon>Pseudomonadati</taxon>
        <taxon>Pseudomonadota</taxon>
        <taxon>Gammaproteobacteria</taxon>
        <taxon>Moraxellales</taxon>
        <taxon>Moraxellaceae</taxon>
        <taxon>Acinetobacter</taxon>
    </lineage>
</organism>
<evidence type="ECO:0000256" key="2">
    <source>
        <dbReference type="ARBA" id="ARBA00009810"/>
    </source>
</evidence>
<feature type="domain" description="TonB-dependent receptor plug" evidence="19">
    <location>
        <begin position="70"/>
        <end position="170"/>
    </location>
</feature>
<evidence type="ECO:0000256" key="15">
    <source>
        <dbReference type="PROSITE-ProRule" id="PRU10144"/>
    </source>
</evidence>
<dbReference type="STRING" id="202950.GCA_001485005_02993"/>
<keyword evidence="6 14" id="KW-0812">Transmembrane</keyword>
<keyword evidence="4 14" id="KW-1134">Transmembrane beta strand</keyword>
<keyword evidence="12 20" id="KW-0675">Receptor</keyword>
<evidence type="ECO:0000256" key="11">
    <source>
        <dbReference type="ARBA" id="ARBA00023136"/>
    </source>
</evidence>
<keyword evidence="13 14" id="KW-0998">Cell outer membrane</keyword>
<dbReference type="CDD" id="cd01347">
    <property type="entry name" value="ligand_gated_channel"/>
    <property type="match status" value="1"/>
</dbReference>
<dbReference type="GO" id="GO:0015344">
    <property type="term" value="F:siderophore uptake transmembrane transporter activity"/>
    <property type="evidence" value="ECO:0007669"/>
    <property type="project" value="TreeGrafter"/>
</dbReference>
<feature type="signal peptide" evidence="17">
    <location>
        <begin position="1"/>
        <end position="30"/>
    </location>
</feature>
<gene>
    <name evidence="20" type="ordered locus">ACIAD3161</name>
</gene>
<dbReference type="Gene3D" id="2.170.130.10">
    <property type="entry name" value="TonB-dependent receptor, plug domain"/>
    <property type="match status" value="1"/>
</dbReference>
<feature type="short sequence motif" description="TonB C-terminal box" evidence="15">
    <location>
        <begin position="701"/>
        <end position="718"/>
    </location>
</feature>
<evidence type="ECO:0000256" key="13">
    <source>
        <dbReference type="ARBA" id="ARBA00023237"/>
    </source>
</evidence>